<dbReference type="SUPFAM" id="SSF46785">
    <property type="entry name" value="Winged helix' DNA-binding domain"/>
    <property type="match status" value="1"/>
</dbReference>
<dbReference type="RefSeq" id="WP_101172969.1">
    <property type="nucleotide sequence ID" value="NZ_JAKRKB010000013.1"/>
</dbReference>
<evidence type="ECO:0000256" key="3">
    <source>
        <dbReference type="ARBA" id="ARBA00023163"/>
    </source>
</evidence>
<evidence type="ECO:0000313" key="6">
    <source>
        <dbReference type="Proteomes" id="UP000233249"/>
    </source>
</evidence>
<dbReference type="GO" id="GO:0003677">
    <property type="term" value="F:DNA binding"/>
    <property type="evidence" value="ECO:0007669"/>
    <property type="project" value="UniProtKB-KW"/>
</dbReference>
<dbReference type="OrthoDB" id="3400172at2"/>
<sequence>MRENPDETRIPSACSQAASTIINAIDSEIRISILGLLIEREYLVSELVAQLKRPQPLISQHLRVLKNAGIVVSRPQGRSRYYKLSVPELGELFRDIIALAATAHARLVERKPAPEAAPAQF</sequence>
<dbReference type="InterPro" id="IPR001845">
    <property type="entry name" value="HTH_ArsR_DNA-bd_dom"/>
</dbReference>
<dbReference type="InterPro" id="IPR036388">
    <property type="entry name" value="WH-like_DNA-bd_sf"/>
</dbReference>
<proteinExistence type="predicted"/>
<dbReference type="EMBL" id="PJAF01000003">
    <property type="protein sequence ID" value="PKF69457.1"/>
    <property type="molecule type" value="Genomic_DNA"/>
</dbReference>
<keyword evidence="3" id="KW-0804">Transcription</keyword>
<dbReference type="Proteomes" id="UP000233249">
    <property type="component" value="Unassembled WGS sequence"/>
</dbReference>
<evidence type="ECO:0000313" key="5">
    <source>
        <dbReference type="EMBL" id="PKF69457.1"/>
    </source>
</evidence>
<dbReference type="SMART" id="SM00418">
    <property type="entry name" value="HTH_ARSR"/>
    <property type="match status" value="1"/>
</dbReference>
<accession>A0A2N0X9V2</accession>
<gene>
    <name evidence="5" type="ORF">CXB45_02075</name>
</gene>
<dbReference type="GO" id="GO:0003700">
    <property type="term" value="F:DNA-binding transcription factor activity"/>
    <property type="evidence" value="ECO:0007669"/>
    <property type="project" value="InterPro"/>
</dbReference>
<dbReference type="CDD" id="cd00090">
    <property type="entry name" value="HTH_ARSR"/>
    <property type="match status" value="1"/>
</dbReference>
<dbReference type="InterPro" id="IPR036390">
    <property type="entry name" value="WH_DNA-bd_sf"/>
</dbReference>
<keyword evidence="2" id="KW-0238">DNA-binding</keyword>
<evidence type="ECO:0000256" key="2">
    <source>
        <dbReference type="ARBA" id="ARBA00023125"/>
    </source>
</evidence>
<dbReference type="AlphaFoldDB" id="A0A2N0X9V2"/>
<dbReference type="NCBIfam" id="NF033788">
    <property type="entry name" value="HTH_metalloreg"/>
    <property type="match status" value="1"/>
</dbReference>
<reference evidence="5 6" key="1">
    <citation type="submission" date="2017-12" db="EMBL/GenBank/DDBJ databases">
        <title>Corynebacterium mastitidis 16-1433 Genome.</title>
        <authorList>
            <person name="Gulvik C.A."/>
        </authorList>
    </citation>
    <scope>NUCLEOTIDE SEQUENCE [LARGE SCALE GENOMIC DNA]</scope>
    <source>
        <strain evidence="5 6">16-1433</strain>
    </source>
</reference>
<dbReference type="Gene3D" id="1.10.10.10">
    <property type="entry name" value="Winged helix-like DNA-binding domain superfamily/Winged helix DNA-binding domain"/>
    <property type="match status" value="1"/>
</dbReference>
<dbReference type="PANTHER" id="PTHR33154">
    <property type="entry name" value="TRANSCRIPTIONAL REGULATOR, ARSR FAMILY"/>
    <property type="match status" value="1"/>
</dbReference>
<protein>
    <submittedName>
        <fullName evidence="5">Transcriptional regulator</fullName>
    </submittedName>
</protein>
<keyword evidence="1" id="KW-0805">Transcription regulation</keyword>
<feature type="domain" description="HTH arsR-type" evidence="4">
    <location>
        <begin position="10"/>
        <end position="104"/>
    </location>
</feature>
<dbReference type="STRING" id="1121365.GCA_000375365_00329"/>
<dbReference type="PROSITE" id="PS50987">
    <property type="entry name" value="HTH_ARSR_2"/>
    <property type="match status" value="1"/>
</dbReference>
<evidence type="ECO:0000256" key="1">
    <source>
        <dbReference type="ARBA" id="ARBA00023015"/>
    </source>
</evidence>
<evidence type="ECO:0000259" key="4">
    <source>
        <dbReference type="PROSITE" id="PS50987"/>
    </source>
</evidence>
<dbReference type="PRINTS" id="PR00778">
    <property type="entry name" value="HTHARSR"/>
</dbReference>
<dbReference type="InterPro" id="IPR051081">
    <property type="entry name" value="HTH_MetalResp_TranReg"/>
</dbReference>
<dbReference type="InterPro" id="IPR011991">
    <property type="entry name" value="ArsR-like_HTH"/>
</dbReference>
<comment type="caution">
    <text evidence="5">The sequence shown here is derived from an EMBL/GenBank/DDBJ whole genome shotgun (WGS) entry which is preliminary data.</text>
</comment>
<dbReference type="Pfam" id="PF01022">
    <property type="entry name" value="HTH_5"/>
    <property type="match status" value="1"/>
</dbReference>
<organism evidence="5 6">
    <name type="scientific">Corynebacterium mastitidis</name>
    <dbReference type="NCBI Taxonomy" id="161890"/>
    <lineage>
        <taxon>Bacteria</taxon>
        <taxon>Bacillati</taxon>
        <taxon>Actinomycetota</taxon>
        <taxon>Actinomycetes</taxon>
        <taxon>Mycobacteriales</taxon>
        <taxon>Corynebacteriaceae</taxon>
        <taxon>Corynebacterium</taxon>
    </lineage>
</organism>
<dbReference type="PANTHER" id="PTHR33154:SF33">
    <property type="entry name" value="TRANSCRIPTIONAL REPRESSOR SDPR"/>
    <property type="match status" value="1"/>
</dbReference>
<name>A0A2N0X9V2_9CORY</name>